<dbReference type="SUPFAM" id="SSF47384">
    <property type="entry name" value="Homodimeric domain of signal transducing histidine kinase"/>
    <property type="match status" value="1"/>
</dbReference>
<dbReference type="RefSeq" id="WP_085814181.1">
    <property type="nucleotide sequence ID" value="NZ_BDQG01000001.1"/>
</dbReference>
<evidence type="ECO:0000256" key="3">
    <source>
        <dbReference type="ARBA" id="ARBA00022553"/>
    </source>
</evidence>
<dbReference type="EC" id="2.7.13.3" evidence="2"/>
<dbReference type="Pfam" id="PF01590">
    <property type="entry name" value="GAF"/>
    <property type="match status" value="1"/>
</dbReference>
<dbReference type="PRINTS" id="PR00344">
    <property type="entry name" value="BCTRLSENSOR"/>
</dbReference>
<dbReference type="CDD" id="cd00082">
    <property type="entry name" value="HisKA"/>
    <property type="match status" value="1"/>
</dbReference>
<organism evidence="7 8">
    <name type="scientific">Geoanaerobacter pelophilus</name>
    <dbReference type="NCBI Taxonomy" id="60036"/>
    <lineage>
        <taxon>Bacteria</taxon>
        <taxon>Pseudomonadati</taxon>
        <taxon>Thermodesulfobacteriota</taxon>
        <taxon>Desulfuromonadia</taxon>
        <taxon>Geobacterales</taxon>
        <taxon>Geobacteraceae</taxon>
        <taxon>Geoanaerobacter</taxon>
    </lineage>
</organism>
<dbReference type="InterPro" id="IPR005467">
    <property type="entry name" value="His_kinase_dom"/>
</dbReference>
<evidence type="ECO:0000256" key="4">
    <source>
        <dbReference type="ARBA" id="ARBA00022679"/>
    </source>
</evidence>
<keyword evidence="3" id="KW-0597">Phosphoprotein</keyword>
<dbReference type="GO" id="GO:0016301">
    <property type="term" value="F:kinase activity"/>
    <property type="evidence" value="ECO:0007669"/>
    <property type="project" value="UniProtKB-KW"/>
</dbReference>
<gene>
    <name evidence="7" type="ORF">GPEL0_01r4107</name>
</gene>
<reference evidence="7 8" key="1">
    <citation type="submission" date="2017-04" db="EMBL/GenBank/DDBJ databases">
        <authorList>
            <consortium name="Geobacter pelophilus Genome Sequencing"/>
            <person name="Aoyagi T."/>
            <person name="Koike H."/>
            <person name="Hori T."/>
        </authorList>
    </citation>
    <scope>NUCLEOTIDE SEQUENCE [LARGE SCALE GENOMIC DNA]</scope>
    <source>
        <strain evidence="7 8">Drf2</strain>
    </source>
</reference>
<keyword evidence="4" id="KW-0808">Transferase</keyword>
<dbReference type="PROSITE" id="PS50109">
    <property type="entry name" value="HIS_KIN"/>
    <property type="match status" value="1"/>
</dbReference>
<dbReference type="SMART" id="SM00387">
    <property type="entry name" value="HATPase_c"/>
    <property type="match status" value="1"/>
</dbReference>
<comment type="catalytic activity">
    <reaction evidence="1">
        <text>ATP + protein L-histidine = ADP + protein N-phospho-L-histidine.</text>
        <dbReference type="EC" id="2.7.13.3"/>
    </reaction>
</comment>
<dbReference type="Proteomes" id="UP000194153">
    <property type="component" value="Unassembled WGS sequence"/>
</dbReference>
<dbReference type="SMART" id="SM00388">
    <property type="entry name" value="HisKA"/>
    <property type="match status" value="1"/>
</dbReference>
<dbReference type="InterPro" id="IPR035965">
    <property type="entry name" value="PAS-like_dom_sf"/>
</dbReference>
<dbReference type="InterPro" id="IPR029016">
    <property type="entry name" value="GAF-like_dom_sf"/>
</dbReference>
<dbReference type="SUPFAM" id="SSF55781">
    <property type="entry name" value="GAF domain-like"/>
    <property type="match status" value="1"/>
</dbReference>
<dbReference type="Pfam" id="PF02518">
    <property type="entry name" value="HATPase_c"/>
    <property type="match status" value="1"/>
</dbReference>
<dbReference type="Gene3D" id="1.10.287.130">
    <property type="match status" value="1"/>
</dbReference>
<dbReference type="Gene3D" id="3.30.450.40">
    <property type="match status" value="1"/>
</dbReference>
<dbReference type="SUPFAM" id="SSF55874">
    <property type="entry name" value="ATPase domain of HSP90 chaperone/DNA topoisomerase II/histidine kinase"/>
    <property type="match status" value="1"/>
</dbReference>
<reference evidence="8" key="2">
    <citation type="submission" date="2017-05" db="EMBL/GenBank/DDBJ databases">
        <title>Draft genome sequence of Geobacter pelophilus, a iron(III)-reducing bacteria.</title>
        <authorList>
            <person name="Aoyagi T."/>
            <person name="Koike H."/>
            <person name="Morita T."/>
            <person name="Sato Y."/>
            <person name="Habe H."/>
            <person name="Hori T."/>
        </authorList>
    </citation>
    <scope>NUCLEOTIDE SEQUENCE [LARGE SCALE GENOMIC DNA]</scope>
    <source>
        <strain evidence="8">Drf2</strain>
    </source>
</reference>
<comment type="caution">
    <text evidence="7">The sequence shown here is derived from an EMBL/GenBank/DDBJ whole genome shotgun (WGS) entry which is preliminary data.</text>
</comment>
<dbReference type="InterPro" id="IPR004358">
    <property type="entry name" value="Sig_transdc_His_kin-like_C"/>
</dbReference>
<dbReference type="EMBL" id="BDQG01000001">
    <property type="protein sequence ID" value="GAW67988.1"/>
    <property type="molecule type" value="Genomic_DNA"/>
</dbReference>
<dbReference type="PANTHER" id="PTHR42878">
    <property type="entry name" value="TWO-COMPONENT HISTIDINE KINASE"/>
    <property type="match status" value="1"/>
</dbReference>
<evidence type="ECO:0000256" key="2">
    <source>
        <dbReference type="ARBA" id="ARBA00012438"/>
    </source>
</evidence>
<dbReference type="InterPro" id="IPR050351">
    <property type="entry name" value="BphY/WalK/GraS-like"/>
</dbReference>
<evidence type="ECO:0000313" key="8">
    <source>
        <dbReference type="Proteomes" id="UP000194153"/>
    </source>
</evidence>
<proteinExistence type="predicted"/>
<evidence type="ECO:0000259" key="6">
    <source>
        <dbReference type="PROSITE" id="PS50109"/>
    </source>
</evidence>
<dbReference type="InterPro" id="IPR036890">
    <property type="entry name" value="HATPase_C_sf"/>
</dbReference>
<accession>A0ABQ0MLM6</accession>
<sequence>MTTEDLLQDLKKKGELDERHLLASIRLLHLLASGKSSEEVMSTLLPFFQELSGCEAVAVRLREEEDYPYFHTLGFTSEFVNAESHLCAKDLAGQVKRDNIGNPVLECMCGNILCGRFDDTRPFFTPNGSFWTNSTSELLEGTTEEDLQSRTRNRCSAEGFESVALVPLHHDDEIIGLIQFNDRRKDRFSKGFISLVELLADSVTVAVVRRWEEESLRKREEYYRAMVTAFDGLIYICSANYRIEFLNEALKRRIGHDATGEPCYEALHGLDAICPWCKNDLIFAGESHRWVVQSPKDNRWYEVSNTPIRKNNKIVSKQAMIMDVTERQQLHEEILRKQQDLILANDLLESRVAERTANLEAAMREHESFSYSVSHDLRAPLRHINSFSAIMMEELADELPPTSKDYLERIRSASNRMGGLIDHLLELSRVGRAALKLEPVDLSEMAASILTVLQEMEPKRTVKIFVEEDMRVLGDRTLLQQLLQNLLGNAWKYTSKTVNAYIEFGSSKRGEGAVFYVKDNGAGFDMQYKDNLFVAFQRLHTGEFEGEGIGLTTAQRIIQRHSGDIWAEGEVGKGATFYFTLPN</sequence>
<dbReference type="InterPro" id="IPR036097">
    <property type="entry name" value="HisK_dim/P_sf"/>
</dbReference>
<dbReference type="PANTHER" id="PTHR42878:SF15">
    <property type="entry name" value="BACTERIOPHYTOCHROME"/>
    <property type="match status" value="1"/>
</dbReference>
<keyword evidence="5 7" id="KW-0418">Kinase</keyword>
<dbReference type="InterPro" id="IPR003661">
    <property type="entry name" value="HisK_dim/P_dom"/>
</dbReference>
<evidence type="ECO:0000256" key="5">
    <source>
        <dbReference type="ARBA" id="ARBA00022777"/>
    </source>
</evidence>
<feature type="domain" description="Histidine kinase" evidence="6">
    <location>
        <begin position="372"/>
        <end position="583"/>
    </location>
</feature>
<dbReference type="InterPro" id="IPR003594">
    <property type="entry name" value="HATPase_dom"/>
</dbReference>
<dbReference type="Gene3D" id="3.30.450.20">
    <property type="entry name" value="PAS domain"/>
    <property type="match status" value="1"/>
</dbReference>
<dbReference type="Gene3D" id="3.30.565.10">
    <property type="entry name" value="Histidine kinase-like ATPase, C-terminal domain"/>
    <property type="match status" value="1"/>
</dbReference>
<dbReference type="Pfam" id="PF00512">
    <property type="entry name" value="HisKA"/>
    <property type="match status" value="1"/>
</dbReference>
<dbReference type="SUPFAM" id="SSF55785">
    <property type="entry name" value="PYP-like sensor domain (PAS domain)"/>
    <property type="match status" value="1"/>
</dbReference>
<evidence type="ECO:0000256" key="1">
    <source>
        <dbReference type="ARBA" id="ARBA00000085"/>
    </source>
</evidence>
<name>A0ABQ0MLM6_9BACT</name>
<evidence type="ECO:0000313" key="7">
    <source>
        <dbReference type="EMBL" id="GAW67988.1"/>
    </source>
</evidence>
<dbReference type="InterPro" id="IPR003018">
    <property type="entry name" value="GAF"/>
</dbReference>
<protein>
    <recommendedName>
        <fullName evidence="2">histidine kinase</fullName>
        <ecNumber evidence="2">2.7.13.3</ecNumber>
    </recommendedName>
</protein>
<keyword evidence="8" id="KW-1185">Reference proteome</keyword>